<dbReference type="InterPro" id="IPR041027">
    <property type="entry name" value="FtsK_alpha"/>
</dbReference>
<dbReference type="CDD" id="cd01127">
    <property type="entry name" value="TrwB_TraG_TraD_VirD4"/>
    <property type="match status" value="1"/>
</dbReference>
<keyword evidence="8" id="KW-0159">Chromosome partition</keyword>
<dbReference type="PANTHER" id="PTHR22683">
    <property type="entry name" value="SPORULATION PROTEIN RELATED"/>
    <property type="match status" value="1"/>
</dbReference>
<feature type="domain" description="FtsK" evidence="18">
    <location>
        <begin position="456"/>
        <end position="675"/>
    </location>
</feature>
<evidence type="ECO:0000256" key="3">
    <source>
        <dbReference type="ARBA" id="ARBA00020887"/>
    </source>
</evidence>
<evidence type="ECO:0000256" key="4">
    <source>
        <dbReference type="ARBA" id="ARBA00022475"/>
    </source>
</evidence>
<keyword evidence="6 17" id="KW-0812">Transmembrane</keyword>
<keyword evidence="7 16" id="KW-0547">Nucleotide-binding</keyword>
<dbReference type="Gene3D" id="3.40.50.300">
    <property type="entry name" value="P-loop containing nucleotide triphosphate hydrolases"/>
    <property type="match status" value="1"/>
</dbReference>
<dbReference type="Gene3D" id="3.30.980.40">
    <property type="match status" value="1"/>
</dbReference>
<keyword evidence="10 17" id="KW-1133">Transmembrane helix</keyword>
<keyword evidence="4" id="KW-1003">Cell membrane</keyword>
<dbReference type="InterPro" id="IPR027417">
    <property type="entry name" value="P-loop_NTPase"/>
</dbReference>
<evidence type="ECO:0000256" key="11">
    <source>
        <dbReference type="ARBA" id="ARBA00023125"/>
    </source>
</evidence>
<dbReference type="Gene3D" id="1.10.10.10">
    <property type="entry name" value="Winged helix-like DNA-binding domain superfamily/Winged helix DNA-binding domain"/>
    <property type="match status" value="1"/>
</dbReference>
<evidence type="ECO:0000256" key="9">
    <source>
        <dbReference type="ARBA" id="ARBA00022840"/>
    </source>
</evidence>
<dbReference type="PANTHER" id="PTHR22683:SF41">
    <property type="entry name" value="DNA TRANSLOCASE FTSK"/>
    <property type="match status" value="1"/>
</dbReference>
<dbReference type="InterPro" id="IPR003593">
    <property type="entry name" value="AAA+_ATPase"/>
</dbReference>
<dbReference type="SUPFAM" id="SSF52540">
    <property type="entry name" value="P-loop containing nucleoside triphosphate hydrolases"/>
    <property type="match status" value="1"/>
</dbReference>
<keyword evidence="9 16" id="KW-0067">ATP-binding</keyword>
<keyword evidence="11" id="KW-0238">DNA-binding</keyword>
<comment type="subcellular location">
    <subcellularLocation>
        <location evidence="1">Cell membrane</location>
        <topology evidence="1">Multi-pass membrane protein</topology>
    </subcellularLocation>
</comment>
<organism evidence="19 20">
    <name type="scientific">Bartonella acomydis</name>
    <dbReference type="NCBI Taxonomy" id="686234"/>
    <lineage>
        <taxon>Bacteria</taxon>
        <taxon>Pseudomonadati</taxon>
        <taxon>Pseudomonadota</taxon>
        <taxon>Alphaproteobacteria</taxon>
        <taxon>Hyphomicrobiales</taxon>
        <taxon>Bartonellaceae</taxon>
        <taxon>Bartonella</taxon>
    </lineage>
</organism>
<dbReference type="Pfam" id="PF09397">
    <property type="entry name" value="FtsK_gamma"/>
    <property type="match status" value="1"/>
</dbReference>
<feature type="transmembrane region" description="Helical" evidence="17">
    <location>
        <begin position="174"/>
        <end position="196"/>
    </location>
</feature>
<comment type="function">
    <text evidence="14">Essential cell division protein that coordinates cell division and chromosome segregation. The N-terminus is involved in assembly of the cell-division machinery. The C-terminus functions as a DNA motor that moves dsDNA in an ATP-dependent manner towards the dif recombination site, which is located within the replication terminus region. Translocation stops specifically at Xer-dif sites, where FtsK interacts with the Xer recombinase, allowing activation of chromosome unlinking by recombination. FtsK orienting polar sequences (KOPS) guide the direction of DNA translocation. FtsK can remove proteins from DNA as it translocates, but translocation stops specifically at XerCD-dif site, thereby preventing removal of XerC and XerD from dif.</text>
</comment>
<dbReference type="InterPro" id="IPR036388">
    <property type="entry name" value="WH-like_DNA-bd_sf"/>
</dbReference>
<comment type="caution">
    <text evidence="19">The sequence shown here is derived from an EMBL/GenBank/DDBJ whole genome shotgun (WGS) entry which is preliminary data.</text>
</comment>
<dbReference type="RefSeq" id="WP_345096350.1">
    <property type="nucleotide sequence ID" value="NZ_BAABIY010000012.1"/>
</dbReference>
<accession>A0ABP9MIH1</accession>
<evidence type="ECO:0000256" key="15">
    <source>
        <dbReference type="ARBA" id="ARBA00025923"/>
    </source>
</evidence>
<evidence type="ECO:0000256" key="12">
    <source>
        <dbReference type="ARBA" id="ARBA00023136"/>
    </source>
</evidence>
<evidence type="ECO:0000256" key="2">
    <source>
        <dbReference type="ARBA" id="ARBA00006474"/>
    </source>
</evidence>
<sequence length="817" mass="90545">MHQSSSPYDSLEVQKSYSSRLLEMFLRQIGVFIGLGLLGFLIFCAFALATWNVADPSLTHASTNKITNFMGWPGAIFADFVMQFFGLAGLGVLLPPLFWSFLLLAQKNIYNLFFRLFLWVVSAICFLISFALMTPVASFTYWPLPMGLGGVLGDKTLSALYSIFPVVLSPFQKVLLSLVVIVLGFFIAAFAGNVVWRRRTKKRKAKNIQKNESIEPHFDALEDTEDAEDEVQHGFFVTTCGAILHLFYFLQARFFRFFSFKNRSQRQEKSNSLGKSLERIEPIFGNEKTSCQENQDKTRVSPVKKRALKSVPTSLNGGFLLPHLDYLSVPPPSIRNAKLSPAALRANSQELERVLLDFGVKGKIIDARPGPVVTLYEFEPAAGIKSSRIIGLADDIARSMRAISARVAVVPGRNVIGIELPNAKREMVYLREMLQAQEFVESKAKLGLALGKTIGGETVIADLAKMPHLLVAGTTGSGKSVAINTMILSLLYRMTPAQCRLIMVDPKMLELSVYDGIPHLLTPVVTDPKKAVIALKWAVREMEERYSKMSKLNVRNIDGFNARLKDAERQGETMVRTIQVGFDHETGEPLYETEKLDFSPMPYIVVIIDEMADLMMVAGKDIEGAVQRLAQMARAAGIHVIMATQRPSVDVITGTIKANFPTRISFSVSSKIDSRTILGEQGAEQLLGQGDMLFMMGGGRVQRVHGPFVADDEVEQVVMHLKAQALPDYLETITQEVTENDAEASLASPAADDPYSQAVAIVLRDRKASTSYVQRRLGIGYNRAASLIERMEEEGIISAANHAGKREILVPAEEERF</sequence>
<keyword evidence="5" id="KW-0132">Cell division</keyword>
<dbReference type="SUPFAM" id="SSF46785">
    <property type="entry name" value="Winged helix' DNA-binding domain"/>
    <property type="match status" value="1"/>
</dbReference>
<evidence type="ECO:0000256" key="1">
    <source>
        <dbReference type="ARBA" id="ARBA00004651"/>
    </source>
</evidence>
<feature type="transmembrane region" description="Helical" evidence="17">
    <location>
        <begin position="116"/>
        <end position="142"/>
    </location>
</feature>
<evidence type="ECO:0000313" key="20">
    <source>
        <dbReference type="Proteomes" id="UP001501525"/>
    </source>
</evidence>
<evidence type="ECO:0000259" key="18">
    <source>
        <dbReference type="PROSITE" id="PS50901"/>
    </source>
</evidence>
<evidence type="ECO:0000313" key="19">
    <source>
        <dbReference type="EMBL" id="GAA5095975.1"/>
    </source>
</evidence>
<proteinExistence type="inferred from homology"/>
<comment type="subunit">
    <text evidence="15">Homohexamer. Forms a ring that surrounds DNA.</text>
</comment>
<evidence type="ECO:0000256" key="14">
    <source>
        <dbReference type="ARBA" id="ARBA00024784"/>
    </source>
</evidence>
<dbReference type="SMART" id="SM00382">
    <property type="entry name" value="AAA"/>
    <property type="match status" value="1"/>
</dbReference>
<evidence type="ECO:0000256" key="10">
    <source>
        <dbReference type="ARBA" id="ARBA00022989"/>
    </source>
</evidence>
<feature type="transmembrane region" description="Helical" evidence="17">
    <location>
        <begin position="80"/>
        <end position="104"/>
    </location>
</feature>
<dbReference type="SMART" id="SM00843">
    <property type="entry name" value="Ftsk_gamma"/>
    <property type="match status" value="1"/>
</dbReference>
<keyword evidence="13" id="KW-0131">Cell cycle</keyword>
<keyword evidence="12 17" id="KW-0472">Membrane</keyword>
<feature type="binding site" evidence="16">
    <location>
        <begin position="473"/>
        <end position="480"/>
    </location>
    <ligand>
        <name>ATP</name>
        <dbReference type="ChEBI" id="CHEBI:30616"/>
    </ligand>
</feature>
<evidence type="ECO:0000256" key="8">
    <source>
        <dbReference type="ARBA" id="ARBA00022829"/>
    </source>
</evidence>
<dbReference type="InterPro" id="IPR002543">
    <property type="entry name" value="FtsK_dom"/>
</dbReference>
<dbReference type="Pfam" id="PF13491">
    <property type="entry name" value="FtsK_4TM"/>
    <property type="match status" value="1"/>
</dbReference>
<name>A0ABP9MIH1_9HYPH</name>
<dbReference type="PROSITE" id="PS50901">
    <property type="entry name" value="FTSK"/>
    <property type="match status" value="1"/>
</dbReference>
<keyword evidence="20" id="KW-1185">Reference proteome</keyword>
<dbReference type="EMBL" id="BAABIY010000012">
    <property type="protein sequence ID" value="GAA5095975.1"/>
    <property type="molecule type" value="Genomic_DNA"/>
</dbReference>
<dbReference type="Pfam" id="PF01580">
    <property type="entry name" value="FtsK_SpoIIIE"/>
    <property type="match status" value="1"/>
</dbReference>
<protein>
    <recommendedName>
        <fullName evidence="3">DNA translocase FtsK</fullName>
    </recommendedName>
</protein>
<dbReference type="InterPro" id="IPR050206">
    <property type="entry name" value="FtsK/SpoIIIE/SftA"/>
</dbReference>
<evidence type="ECO:0000256" key="16">
    <source>
        <dbReference type="PROSITE-ProRule" id="PRU00289"/>
    </source>
</evidence>
<dbReference type="InterPro" id="IPR025199">
    <property type="entry name" value="FtsK_4TM"/>
</dbReference>
<evidence type="ECO:0000256" key="17">
    <source>
        <dbReference type="SAM" id="Phobius"/>
    </source>
</evidence>
<dbReference type="InterPro" id="IPR018541">
    <property type="entry name" value="Ftsk_gamma"/>
</dbReference>
<evidence type="ECO:0000256" key="5">
    <source>
        <dbReference type="ARBA" id="ARBA00022618"/>
    </source>
</evidence>
<dbReference type="InterPro" id="IPR036390">
    <property type="entry name" value="WH_DNA-bd_sf"/>
</dbReference>
<comment type="similarity">
    <text evidence="2">Belongs to the FtsK/SpoIIIE/SftA family.</text>
</comment>
<evidence type="ECO:0000256" key="6">
    <source>
        <dbReference type="ARBA" id="ARBA00022692"/>
    </source>
</evidence>
<gene>
    <name evidence="19" type="ORF">GCM10023260_04350</name>
</gene>
<evidence type="ECO:0000256" key="13">
    <source>
        <dbReference type="ARBA" id="ARBA00023306"/>
    </source>
</evidence>
<feature type="transmembrane region" description="Helical" evidence="17">
    <location>
        <begin position="29"/>
        <end position="51"/>
    </location>
</feature>
<dbReference type="Proteomes" id="UP001501525">
    <property type="component" value="Unassembled WGS sequence"/>
</dbReference>
<reference evidence="20" key="1">
    <citation type="journal article" date="2019" name="Int. J. Syst. Evol. Microbiol.">
        <title>The Global Catalogue of Microorganisms (GCM) 10K type strain sequencing project: providing services to taxonomists for standard genome sequencing and annotation.</title>
        <authorList>
            <consortium name="The Broad Institute Genomics Platform"/>
            <consortium name="The Broad Institute Genome Sequencing Center for Infectious Disease"/>
            <person name="Wu L."/>
            <person name="Ma J."/>
        </authorList>
    </citation>
    <scope>NUCLEOTIDE SEQUENCE [LARGE SCALE GENOMIC DNA]</scope>
    <source>
        <strain evidence="20">JCM 17706</strain>
    </source>
</reference>
<dbReference type="Pfam" id="PF17854">
    <property type="entry name" value="FtsK_alpha"/>
    <property type="match status" value="1"/>
</dbReference>
<evidence type="ECO:0000256" key="7">
    <source>
        <dbReference type="ARBA" id="ARBA00022741"/>
    </source>
</evidence>